<keyword evidence="1" id="KW-0812">Transmembrane</keyword>
<dbReference type="Pfam" id="PF04773">
    <property type="entry name" value="FecR"/>
    <property type="match status" value="1"/>
</dbReference>
<dbReference type="InterPro" id="IPR006860">
    <property type="entry name" value="FecR"/>
</dbReference>
<name>A0A150WDG2_BDEBC</name>
<evidence type="ECO:0000313" key="3">
    <source>
        <dbReference type="EMBL" id="KYG60912.1"/>
    </source>
</evidence>
<protein>
    <recommendedName>
        <fullName evidence="2">FecR protein domain-containing protein</fullName>
    </recommendedName>
</protein>
<feature type="domain" description="FecR protein" evidence="2">
    <location>
        <begin position="78"/>
        <end position="176"/>
    </location>
</feature>
<evidence type="ECO:0000259" key="2">
    <source>
        <dbReference type="Pfam" id="PF04773"/>
    </source>
</evidence>
<dbReference type="OrthoDB" id="5287253at2"/>
<dbReference type="RefSeq" id="WP_063244755.1">
    <property type="nucleotide sequence ID" value="NZ_LUKF01000018.1"/>
</dbReference>
<keyword evidence="1" id="KW-0472">Membrane</keyword>
<dbReference type="EMBL" id="LUKF01000018">
    <property type="protein sequence ID" value="KYG60912.1"/>
    <property type="molecule type" value="Genomic_DNA"/>
</dbReference>
<dbReference type="AlphaFoldDB" id="A0A150WDG2"/>
<gene>
    <name evidence="3" type="ORF">AZI85_10670</name>
</gene>
<keyword evidence="1" id="KW-1133">Transmembrane helix</keyword>
<dbReference type="Gene3D" id="2.60.40.10">
    <property type="entry name" value="Immunoglobulins"/>
    <property type="match status" value="5"/>
</dbReference>
<accession>A0A150WDG2</accession>
<proteinExistence type="predicted"/>
<evidence type="ECO:0000256" key="1">
    <source>
        <dbReference type="SAM" id="Phobius"/>
    </source>
</evidence>
<organism evidence="3 4">
    <name type="scientific">Bdellovibrio bacteriovorus</name>
    <dbReference type="NCBI Taxonomy" id="959"/>
    <lineage>
        <taxon>Bacteria</taxon>
        <taxon>Pseudomonadati</taxon>
        <taxon>Bdellovibrionota</taxon>
        <taxon>Bdellovibrionia</taxon>
        <taxon>Bdellovibrionales</taxon>
        <taxon>Pseudobdellovibrionaceae</taxon>
        <taxon>Bdellovibrio</taxon>
    </lineage>
</organism>
<evidence type="ECO:0000313" key="4">
    <source>
        <dbReference type="Proteomes" id="UP000075391"/>
    </source>
</evidence>
<reference evidence="3 4" key="1">
    <citation type="submission" date="2016-03" db="EMBL/GenBank/DDBJ databases">
        <authorList>
            <person name="Ploux O."/>
        </authorList>
    </citation>
    <scope>NUCLEOTIDE SEQUENCE [LARGE SCALE GENOMIC DNA]</scope>
    <source>
        <strain evidence="3 4">BER2</strain>
    </source>
</reference>
<sequence>MSRFGQTEKIIFVGALILLVAFSYFLYDDSLLFPKANNGKLELIGDVAISQNDVRRKNLDTFSWLPASRKDSVYQNDSIFTGDRSEATIRLQDGTQIRIEPNSLITLNLKNGQMNLDLRYGNLVGELAQGSSLTVKSGTEEFKLESTPGTAEKPKIQFNKAHSGTVDLKLISGDVKYVDKKKKAVKALPKNTVVAVNKKGEVKQVEKPQLSLTTANNVNYLRMNPDDPLPFEWQSKGPVSRYELEISPSQDFNTVAVSKITSETKTVVTEPLEPGAYYWRLKAFDHNGQVSAVSPVQNVHVTHLVGPQIVTPTQAAQINLELKVKPKEELATTTEVQWRAQPVLKNFTWQVSQDPEFQTILKEEQTANLAAVTPKLPSGTYWVRVQGQTESQKLSPWSEPVSFTLNLLAHKEERPDRPILVAKKIEFKAPTGKDRNPASPEAPKLAWKPVLQTKNYHLQIAKDASFKDAEKYDVTQTQAAWSQYRPGKYFYRVYARGLNGLISEPSETGTLEISVGGLTLDPLKTINAVGQAPGPKETPVSWSEVPFAKSYLVQVDKNKDFSAPQLLEYSSNAGVLTLNDPGRYNVRVQAMDETNQPLTEFSNIEEVLYTFRAPLVAPTLMEPFNAASIFLQTEMEPFIWLEWKKVEGASSYRIEISDKADFSRTLIAKSIEGNRYLIKDRVPLGKIYWRVRAESKSDSEASEWTTKREFTLYHQKNETFVK</sequence>
<comment type="caution">
    <text evidence="3">The sequence shown here is derived from an EMBL/GenBank/DDBJ whole genome shotgun (WGS) entry which is preliminary data.</text>
</comment>
<dbReference type="InterPro" id="IPR013783">
    <property type="entry name" value="Ig-like_fold"/>
</dbReference>
<feature type="transmembrane region" description="Helical" evidence="1">
    <location>
        <begin position="10"/>
        <end position="27"/>
    </location>
</feature>
<dbReference type="Proteomes" id="UP000075391">
    <property type="component" value="Unassembled WGS sequence"/>
</dbReference>